<reference evidence="6 7" key="1">
    <citation type="submission" date="2025-04" db="UniProtKB">
        <authorList>
            <consortium name="RefSeq"/>
        </authorList>
    </citation>
    <scope>IDENTIFICATION</scope>
    <source>
        <tissue evidence="6 7">Blood</tissue>
    </source>
</reference>
<dbReference type="PROSITE" id="PS00134">
    <property type="entry name" value="TRYPSIN_HIS"/>
    <property type="match status" value="1"/>
</dbReference>
<dbReference type="SMART" id="SM00020">
    <property type="entry name" value="Tryp_SPc"/>
    <property type="match status" value="1"/>
</dbReference>
<dbReference type="RefSeq" id="XP_022422447.1">
    <property type="nucleotide sequence ID" value="XM_022566739.2"/>
</dbReference>
<keyword evidence="5" id="KW-1185">Reference proteome</keyword>
<dbReference type="STRING" id="9749.A0A2Y9MZA5"/>
<sequence>MQPLLLLVVLLLPPRARAGQIIGGQEARPHSHPYMAYVQIQTPRLQTCGGFLVREDFVMTAAHCLGRQISVILGAHNISTLERTQQRIPVLRAIPHPTYNQRNNQNDIMLLQLRSRVTRNQAVRPVALPQTQDSLSPGTLCTVAGWGLLGLNRRTDVLQDVQLTVQRNGECSRRFMFYTGQTQICVGDPRERKSAFLVERILDDGGGRRELWKSPRPALPLCDIYLEPQSTAQVRTQSPGNSQGRPISPLSLSLPVSTSKAALCLQRPCQKRFYRPHRAHLQRTIPFMTIPEATSTASHSSAPSPDK</sequence>
<dbReference type="PANTHER" id="PTHR24271:SF13">
    <property type="entry name" value="CATHEPSIN G"/>
    <property type="match status" value="1"/>
</dbReference>
<feature type="domain" description="Peptidase S1" evidence="4">
    <location>
        <begin position="21"/>
        <end position="211"/>
    </location>
</feature>
<dbReference type="GO" id="GO:0005737">
    <property type="term" value="C:cytoplasm"/>
    <property type="evidence" value="ECO:0007669"/>
    <property type="project" value="TreeGrafter"/>
</dbReference>
<dbReference type="Pfam" id="PF00089">
    <property type="entry name" value="Trypsin"/>
    <property type="match status" value="1"/>
</dbReference>
<evidence type="ECO:0000256" key="1">
    <source>
        <dbReference type="ARBA" id="ARBA00023157"/>
    </source>
</evidence>
<dbReference type="PROSITE" id="PS50240">
    <property type="entry name" value="TRYPSIN_DOM"/>
    <property type="match status" value="1"/>
</dbReference>
<evidence type="ECO:0000313" key="8">
    <source>
        <dbReference type="RefSeq" id="XP_022422449.1"/>
    </source>
</evidence>
<evidence type="ECO:0000256" key="3">
    <source>
        <dbReference type="SAM" id="SignalP"/>
    </source>
</evidence>
<dbReference type="KEGG" id="dle:111171097"/>
<dbReference type="RefSeq" id="XP_022422449.1">
    <property type="nucleotide sequence ID" value="XM_022566741.2"/>
</dbReference>
<dbReference type="GeneID" id="111171097"/>
<name>A0A2Y9MZA5_DELLE</name>
<proteinExistence type="predicted"/>
<evidence type="ECO:0000256" key="2">
    <source>
        <dbReference type="SAM" id="MobiDB-lite"/>
    </source>
</evidence>
<organism evidence="5 7">
    <name type="scientific">Delphinapterus leucas</name>
    <name type="common">Beluga whale</name>
    <dbReference type="NCBI Taxonomy" id="9749"/>
    <lineage>
        <taxon>Eukaryota</taxon>
        <taxon>Metazoa</taxon>
        <taxon>Chordata</taxon>
        <taxon>Craniata</taxon>
        <taxon>Vertebrata</taxon>
        <taxon>Euteleostomi</taxon>
        <taxon>Mammalia</taxon>
        <taxon>Eutheria</taxon>
        <taxon>Laurasiatheria</taxon>
        <taxon>Artiodactyla</taxon>
        <taxon>Whippomorpha</taxon>
        <taxon>Cetacea</taxon>
        <taxon>Odontoceti</taxon>
        <taxon>Monodontidae</taxon>
        <taxon>Delphinapterus</taxon>
    </lineage>
</organism>
<keyword evidence="3" id="KW-0732">Signal</keyword>
<dbReference type="InterPro" id="IPR001314">
    <property type="entry name" value="Peptidase_S1A"/>
</dbReference>
<dbReference type="PRINTS" id="PR00722">
    <property type="entry name" value="CHYMOTRYPSIN"/>
</dbReference>
<evidence type="ECO:0000313" key="7">
    <source>
        <dbReference type="RefSeq" id="XP_022422448.1"/>
    </source>
</evidence>
<feature type="compositionally biased region" description="Polar residues" evidence="2">
    <location>
        <begin position="232"/>
        <end position="245"/>
    </location>
</feature>
<evidence type="ECO:0000313" key="5">
    <source>
        <dbReference type="Proteomes" id="UP000248483"/>
    </source>
</evidence>
<feature type="signal peptide" evidence="3">
    <location>
        <begin position="1"/>
        <end position="18"/>
    </location>
</feature>
<dbReference type="SUPFAM" id="SSF50494">
    <property type="entry name" value="Trypsin-like serine proteases"/>
    <property type="match status" value="1"/>
</dbReference>
<dbReference type="InterPro" id="IPR043504">
    <property type="entry name" value="Peptidase_S1_PA_chymotrypsin"/>
</dbReference>
<dbReference type="CDD" id="cd00190">
    <property type="entry name" value="Tryp_SPc"/>
    <property type="match status" value="1"/>
</dbReference>
<dbReference type="RefSeq" id="XP_022422448.1">
    <property type="nucleotide sequence ID" value="XM_022566740.2"/>
</dbReference>
<dbReference type="GO" id="GO:0006508">
    <property type="term" value="P:proteolysis"/>
    <property type="evidence" value="ECO:0007669"/>
    <property type="project" value="InterPro"/>
</dbReference>
<dbReference type="AlphaFoldDB" id="A0A2Y9MZA5"/>
<dbReference type="InterPro" id="IPR001254">
    <property type="entry name" value="Trypsin_dom"/>
</dbReference>
<dbReference type="FunFam" id="2.40.10.10:FF:000005">
    <property type="entry name" value="Serine protease 37"/>
    <property type="match status" value="1"/>
</dbReference>
<protein>
    <submittedName>
        <fullName evidence="6 7">Cathepsin G-like isoform X1</fullName>
    </submittedName>
</protein>
<gene>
    <name evidence="6 7 8" type="primary">LOC111171097</name>
</gene>
<dbReference type="Gene3D" id="2.40.10.10">
    <property type="entry name" value="Trypsin-like serine proteases"/>
    <property type="match status" value="2"/>
</dbReference>
<dbReference type="InterPro" id="IPR018114">
    <property type="entry name" value="TRYPSIN_HIS"/>
</dbReference>
<keyword evidence="1" id="KW-1015">Disulfide bond</keyword>
<dbReference type="Proteomes" id="UP000248483">
    <property type="component" value="Unplaced"/>
</dbReference>
<evidence type="ECO:0000259" key="4">
    <source>
        <dbReference type="PROSITE" id="PS50240"/>
    </source>
</evidence>
<dbReference type="PANTHER" id="PTHR24271">
    <property type="entry name" value="KALLIKREIN-RELATED"/>
    <property type="match status" value="1"/>
</dbReference>
<feature type="chain" id="PRO_5044583245" evidence="3">
    <location>
        <begin position="19"/>
        <end position="307"/>
    </location>
</feature>
<accession>A0A2Y9MZA5</accession>
<feature type="region of interest" description="Disordered" evidence="2">
    <location>
        <begin position="232"/>
        <end position="251"/>
    </location>
</feature>
<dbReference type="InterPro" id="IPR009003">
    <property type="entry name" value="Peptidase_S1_PA"/>
</dbReference>
<dbReference type="GO" id="GO:0004252">
    <property type="term" value="F:serine-type endopeptidase activity"/>
    <property type="evidence" value="ECO:0007669"/>
    <property type="project" value="InterPro"/>
</dbReference>
<evidence type="ECO:0000313" key="6">
    <source>
        <dbReference type="RefSeq" id="XP_022422447.1"/>
    </source>
</evidence>